<feature type="transmembrane region" description="Helical" evidence="1">
    <location>
        <begin position="230"/>
        <end position="250"/>
    </location>
</feature>
<dbReference type="Pfam" id="PF20152">
    <property type="entry name" value="DUF6534"/>
    <property type="match status" value="1"/>
</dbReference>
<dbReference type="InterPro" id="IPR045339">
    <property type="entry name" value="DUF6534"/>
</dbReference>
<feature type="transmembrane region" description="Helical" evidence="1">
    <location>
        <begin position="126"/>
        <end position="143"/>
    </location>
</feature>
<dbReference type="OrthoDB" id="2798516at2759"/>
<organism evidence="3 4">
    <name type="scientific">Candolleomyces eurysporus</name>
    <dbReference type="NCBI Taxonomy" id="2828524"/>
    <lineage>
        <taxon>Eukaryota</taxon>
        <taxon>Fungi</taxon>
        <taxon>Dikarya</taxon>
        <taxon>Basidiomycota</taxon>
        <taxon>Agaricomycotina</taxon>
        <taxon>Agaricomycetes</taxon>
        <taxon>Agaricomycetidae</taxon>
        <taxon>Agaricales</taxon>
        <taxon>Agaricineae</taxon>
        <taxon>Psathyrellaceae</taxon>
        <taxon>Candolleomyces</taxon>
    </lineage>
</organism>
<dbReference type="PANTHER" id="PTHR40465:SF1">
    <property type="entry name" value="DUF6534 DOMAIN-CONTAINING PROTEIN"/>
    <property type="match status" value="1"/>
</dbReference>
<name>A0A9W8JEN3_9AGAR</name>
<keyword evidence="1" id="KW-0472">Membrane</keyword>
<proteinExistence type="predicted"/>
<keyword evidence="1" id="KW-1133">Transmembrane helix</keyword>
<keyword evidence="1" id="KW-0812">Transmembrane</keyword>
<dbReference type="AlphaFoldDB" id="A0A9W8JEN3"/>
<evidence type="ECO:0000313" key="4">
    <source>
        <dbReference type="Proteomes" id="UP001140091"/>
    </source>
</evidence>
<evidence type="ECO:0000256" key="1">
    <source>
        <dbReference type="SAM" id="Phobius"/>
    </source>
</evidence>
<reference evidence="3" key="1">
    <citation type="submission" date="2022-06" db="EMBL/GenBank/DDBJ databases">
        <title>Genome Sequence of Candolleomyces eurysporus.</title>
        <authorList>
            <person name="Buettner E."/>
        </authorList>
    </citation>
    <scope>NUCLEOTIDE SEQUENCE</scope>
    <source>
        <strain evidence="3">VTCC 930004</strain>
    </source>
</reference>
<dbReference type="Proteomes" id="UP001140091">
    <property type="component" value="Unassembled WGS sequence"/>
</dbReference>
<keyword evidence="4" id="KW-1185">Reference proteome</keyword>
<comment type="caution">
    <text evidence="3">The sequence shown here is derived from an EMBL/GenBank/DDBJ whole genome shotgun (WGS) entry which is preliminary data.</text>
</comment>
<feature type="transmembrane region" description="Helical" evidence="1">
    <location>
        <begin position="95"/>
        <end position="114"/>
    </location>
</feature>
<feature type="domain" description="DUF6534" evidence="2">
    <location>
        <begin position="195"/>
        <end position="281"/>
    </location>
</feature>
<sequence>MAPLLTSLVDPTLDNTIGAAYLGVVGAGFLFGITTLQLYRYFHSYSQDPLFQKAAVAILWILDAFHLFLTIHGVYQYVITGFGSLLGLQFIQWSIQLQVLVNVIVIVMVHSLYAKRIWKLSGYHQGVLGYISVSIVIAGFGASRSKPTINHFQLTSPLSTLPGIGLFLAYKVFTVKRFIELDSIAWAITAALGTSTAIDFFIAAAMCWYLHKSRGAGARLNSRIALVMQYSLNTGLLTSACSLTAMFTYILMPNTFVFLGLEFMLTKFYVGSFLAMLNSREKKLPQKSFPDESIDLNSLMKKSPITSSTGQWGLAPLTAHLSFPPPSHTTHSKESCV</sequence>
<accession>A0A9W8JEN3</accession>
<feature type="transmembrane region" description="Helical" evidence="1">
    <location>
        <begin position="184"/>
        <end position="210"/>
    </location>
</feature>
<gene>
    <name evidence="3" type="ORF">H1R20_g7592</name>
</gene>
<protein>
    <recommendedName>
        <fullName evidence="2">DUF6534 domain-containing protein</fullName>
    </recommendedName>
</protein>
<evidence type="ECO:0000313" key="3">
    <source>
        <dbReference type="EMBL" id="KAJ2929500.1"/>
    </source>
</evidence>
<feature type="transmembrane region" description="Helical" evidence="1">
    <location>
        <begin position="256"/>
        <end position="277"/>
    </location>
</feature>
<dbReference type="EMBL" id="JANBPK010000870">
    <property type="protein sequence ID" value="KAJ2929500.1"/>
    <property type="molecule type" value="Genomic_DNA"/>
</dbReference>
<feature type="non-terminal residue" evidence="3">
    <location>
        <position position="1"/>
    </location>
</feature>
<evidence type="ECO:0000259" key="2">
    <source>
        <dbReference type="Pfam" id="PF20152"/>
    </source>
</evidence>
<dbReference type="PANTHER" id="PTHR40465">
    <property type="entry name" value="CHROMOSOME 1, WHOLE GENOME SHOTGUN SEQUENCE"/>
    <property type="match status" value="1"/>
</dbReference>
<feature type="transmembrane region" description="Helical" evidence="1">
    <location>
        <begin position="54"/>
        <end position="75"/>
    </location>
</feature>
<feature type="transmembrane region" description="Helical" evidence="1">
    <location>
        <begin position="20"/>
        <end position="42"/>
    </location>
</feature>